<keyword evidence="4" id="KW-0378">Hydrolase</keyword>
<dbReference type="EMBL" id="PHHC01000115">
    <property type="protein sequence ID" value="PPE03303.1"/>
    <property type="molecule type" value="Genomic_DNA"/>
</dbReference>
<sequence>MWLSFRTVPKYGISIVLVLEDFTPVLLHSHPLFSWLAKTTSNLFVHQGHSTFCTSPDGTIIFLLSVDKEDLVPERAAKVVGALFMHLNSYRHCAFFVSFLGEALHPDVLKAIGLAILLRDWNITTYRTSRCEPERFFCQNFLLIHPEAGTCGKSFQDHRRLARAINWSRDLMNAPSNLLSPKKFIQLLLGLKNIGIVVEVLDQRQLAQKGFRALLWEAQFTQTAPYVVILTWKGKKKGSPLDQRPLAFVGRGASLYSKKKMGEMKMDRAGASVICGILANLALRKSSAHVVGVVALVENIPSKSLKDLDNKVISLSGHTIEVLSTNTDGCLTLADALWYTQNRFNPTAMIDLATLTDTIGEVLGAEYAGLFSNCDGLADQLLSAGNKVDEKLWRLPIVKSFDPVWSDDHTATQTITYQNDGFEAYAAAQFLHRFVNKTPWAHIDISCVTFFNQDTPRASKGGRAFGLRALDLWIKNYEKNTSLFNSLFSEMKL</sequence>
<evidence type="ECO:0000256" key="4">
    <source>
        <dbReference type="ARBA" id="ARBA00022801"/>
    </source>
</evidence>
<evidence type="ECO:0000313" key="8">
    <source>
        <dbReference type="Proteomes" id="UP000239425"/>
    </source>
</evidence>
<evidence type="ECO:0000256" key="3">
    <source>
        <dbReference type="ARBA" id="ARBA00022670"/>
    </source>
</evidence>
<keyword evidence="2 7" id="KW-0031">Aminopeptidase</keyword>
<accession>A0A2S5R7N6</accession>
<gene>
    <name evidence="7" type="ORF">HCUR_01258</name>
</gene>
<reference evidence="7 8" key="1">
    <citation type="submission" date="2017-11" db="EMBL/GenBank/DDBJ databases">
        <title>Comparative genomic analysis of Holospora spp., intranuclear symbionts of paramecia.</title>
        <authorList>
            <person name="Garushyants S.K."/>
            <person name="Beliavskaya A."/>
            <person name="Malko D.B."/>
            <person name="Logacheva M.D."/>
            <person name="Rautian M.S."/>
            <person name="Gelfand M.S."/>
        </authorList>
    </citation>
    <scope>NUCLEOTIDE SEQUENCE [LARGE SCALE GENOMIC DNA]</scope>
    <source>
        <strain evidence="8">02AZ16</strain>
    </source>
</reference>
<keyword evidence="3" id="KW-0645">Protease</keyword>
<protein>
    <submittedName>
        <fullName evidence="7">Cytosol aminopeptidase</fullName>
    </submittedName>
</protein>
<dbReference type="OrthoDB" id="9809354at2"/>
<dbReference type="GO" id="GO:0005737">
    <property type="term" value="C:cytoplasm"/>
    <property type="evidence" value="ECO:0007669"/>
    <property type="project" value="InterPro"/>
</dbReference>
<evidence type="ECO:0000256" key="1">
    <source>
        <dbReference type="ARBA" id="ARBA00009528"/>
    </source>
</evidence>
<keyword evidence="8" id="KW-1185">Reference proteome</keyword>
<name>A0A2S5R7N6_9PROT</name>
<evidence type="ECO:0000256" key="2">
    <source>
        <dbReference type="ARBA" id="ARBA00022438"/>
    </source>
</evidence>
<dbReference type="InterPro" id="IPR011356">
    <property type="entry name" value="Leucine_aapep/pepB"/>
</dbReference>
<dbReference type="GO" id="GO:0070006">
    <property type="term" value="F:metalloaminopeptidase activity"/>
    <property type="evidence" value="ECO:0007669"/>
    <property type="project" value="InterPro"/>
</dbReference>
<dbReference type="PRINTS" id="PR00481">
    <property type="entry name" value="LAMNOPPTDASE"/>
</dbReference>
<evidence type="ECO:0000313" key="7">
    <source>
        <dbReference type="EMBL" id="PPE03303.1"/>
    </source>
</evidence>
<dbReference type="SUPFAM" id="SSF53187">
    <property type="entry name" value="Zn-dependent exopeptidases"/>
    <property type="match status" value="1"/>
</dbReference>
<dbReference type="InterPro" id="IPR000819">
    <property type="entry name" value="Peptidase_M17_C"/>
</dbReference>
<dbReference type="RefSeq" id="WP_104207191.1">
    <property type="nucleotide sequence ID" value="NZ_PHHC01000115.1"/>
</dbReference>
<dbReference type="PANTHER" id="PTHR11963:SF23">
    <property type="entry name" value="CYTOSOL AMINOPEPTIDASE"/>
    <property type="match status" value="1"/>
</dbReference>
<dbReference type="GO" id="GO:0006508">
    <property type="term" value="P:proteolysis"/>
    <property type="evidence" value="ECO:0007669"/>
    <property type="project" value="UniProtKB-KW"/>
</dbReference>
<dbReference type="Pfam" id="PF00883">
    <property type="entry name" value="Peptidase_M17"/>
    <property type="match status" value="1"/>
</dbReference>
<evidence type="ECO:0000259" key="6">
    <source>
        <dbReference type="Pfam" id="PF00883"/>
    </source>
</evidence>
<comment type="similarity">
    <text evidence="1">Belongs to the peptidase M17 family.</text>
</comment>
<dbReference type="GO" id="GO:0030145">
    <property type="term" value="F:manganese ion binding"/>
    <property type="evidence" value="ECO:0007669"/>
    <property type="project" value="InterPro"/>
</dbReference>
<comment type="caution">
    <text evidence="7">The sequence shown here is derived from an EMBL/GenBank/DDBJ whole genome shotgun (WGS) entry which is preliminary data.</text>
</comment>
<keyword evidence="5" id="KW-0464">Manganese</keyword>
<evidence type="ECO:0000256" key="5">
    <source>
        <dbReference type="ARBA" id="ARBA00023211"/>
    </source>
</evidence>
<dbReference type="PANTHER" id="PTHR11963">
    <property type="entry name" value="LEUCINE AMINOPEPTIDASE-RELATED"/>
    <property type="match status" value="1"/>
</dbReference>
<feature type="domain" description="Cytosol aminopeptidase" evidence="6">
    <location>
        <begin position="166"/>
        <end position="470"/>
    </location>
</feature>
<dbReference type="Proteomes" id="UP000239425">
    <property type="component" value="Unassembled WGS sequence"/>
</dbReference>
<organism evidence="7 8">
    <name type="scientific">Holospora curviuscula</name>
    <dbReference type="NCBI Taxonomy" id="1082868"/>
    <lineage>
        <taxon>Bacteria</taxon>
        <taxon>Pseudomonadati</taxon>
        <taxon>Pseudomonadota</taxon>
        <taxon>Alphaproteobacteria</taxon>
        <taxon>Holosporales</taxon>
        <taxon>Holosporaceae</taxon>
        <taxon>Holospora</taxon>
    </lineage>
</organism>
<dbReference type="Gene3D" id="3.40.630.10">
    <property type="entry name" value="Zn peptidases"/>
    <property type="match status" value="1"/>
</dbReference>
<dbReference type="AlphaFoldDB" id="A0A2S5R7N6"/>
<proteinExistence type="inferred from homology"/>